<gene>
    <name evidence="1" type="ORF">GMARGA_LOCUS5805</name>
</gene>
<evidence type="ECO:0000313" key="1">
    <source>
        <dbReference type="EMBL" id="CAG8577917.1"/>
    </source>
</evidence>
<dbReference type="Proteomes" id="UP000789901">
    <property type="component" value="Unassembled WGS sequence"/>
</dbReference>
<accession>A0ABN7UEN0</accession>
<reference evidence="1 2" key="1">
    <citation type="submission" date="2021-06" db="EMBL/GenBank/DDBJ databases">
        <authorList>
            <person name="Kallberg Y."/>
            <person name="Tangrot J."/>
            <person name="Rosling A."/>
        </authorList>
    </citation>
    <scope>NUCLEOTIDE SEQUENCE [LARGE SCALE GENOMIC DNA]</scope>
    <source>
        <strain evidence="1 2">120-4 pot B 10/14</strain>
    </source>
</reference>
<proteinExistence type="predicted"/>
<evidence type="ECO:0000313" key="2">
    <source>
        <dbReference type="Proteomes" id="UP000789901"/>
    </source>
</evidence>
<sequence length="124" mass="14836">MNYRNRTYVYVDKLKKLRNNADNFVAEGSSNLFEMYSQPPEKYFEEVSTETSLNPLLSYIKDVNGCLNYFEIWGQQFNHCEKVIKNQQYKMIELIYSLSKLFFILLNFCSQEQQEESNKKTTNH</sequence>
<comment type="caution">
    <text evidence="1">The sequence shown here is derived from an EMBL/GenBank/DDBJ whole genome shotgun (WGS) entry which is preliminary data.</text>
</comment>
<keyword evidence="2" id="KW-1185">Reference proteome</keyword>
<organism evidence="1 2">
    <name type="scientific">Gigaspora margarita</name>
    <dbReference type="NCBI Taxonomy" id="4874"/>
    <lineage>
        <taxon>Eukaryota</taxon>
        <taxon>Fungi</taxon>
        <taxon>Fungi incertae sedis</taxon>
        <taxon>Mucoromycota</taxon>
        <taxon>Glomeromycotina</taxon>
        <taxon>Glomeromycetes</taxon>
        <taxon>Diversisporales</taxon>
        <taxon>Gigasporaceae</taxon>
        <taxon>Gigaspora</taxon>
    </lineage>
</organism>
<dbReference type="EMBL" id="CAJVQB010002520">
    <property type="protein sequence ID" value="CAG8577917.1"/>
    <property type="molecule type" value="Genomic_DNA"/>
</dbReference>
<name>A0ABN7UEN0_GIGMA</name>
<protein>
    <submittedName>
        <fullName evidence="1">23773_t:CDS:1</fullName>
    </submittedName>
</protein>